<keyword evidence="2" id="KW-1185">Reference proteome</keyword>
<dbReference type="SUPFAM" id="SSF46626">
    <property type="entry name" value="Cytochrome c"/>
    <property type="match status" value="1"/>
</dbReference>
<organism evidence="1 2">
    <name type="scientific">Teichococcus globiformis</name>
    <dbReference type="NCBI Taxonomy" id="2307229"/>
    <lineage>
        <taxon>Bacteria</taxon>
        <taxon>Pseudomonadati</taxon>
        <taxon>Pseudomonadota</taxon>
        <taxon>Alphaproteobacteria</taxon>
        <taxon>Acetobacterales</taxon>
        <taxon>Roseomonadaceae</taxon>
        <taxon>Roseomonas</taxon>
    </lineage>
</organism>
<evidence type="ECO:0008006" key="3">
    <source>
        <dbReference type="Google" id="ProtNLM"/>
    </source>
</evidence>
<dbReference type="Proteomes" id="UP001595593">
    <property type="component" value="Unassembled WGS sequence"/>
</dbReference>
<accession>A0ABV7FYQ2</accession>
<reference evidence="2" key="1">
    <citation type="journal article" date="2019" name="Int. J. Syst. Evol. Microbiol.">
        <title>The Global Catalogue of Microorganisms (GCM) 10K type strain sequencing project: providing services to taxonomists for standard genome sequencing and annotation.</title>
        <authorList>
            <consortium name="The Broad Institute Genomics Platform"/>
            <consortium name="The Broad Institute Genome Sequencing Center for Infectious Disease"/>
            <person name="Wu L."/>
            <person name="Ma J."/>
        </authorList>
    </citation>
    <scope>NUCLEOTIDE SEQUENCE [LARGE SCALE GENOMIC DNA]</scope>
    <source>
        <strain evidence="2">KCTC 52094</strain>
    </source>
</reference>
<dbReference type="InterPro" id="IPR036909">
    <property type="entry name" value="Cyt_c-like_dom_sf"/>
</dbReference>
<sequence>MTLSRMVAGLLVLVTITLGGQKAGWWAQPEPREPHPPTPAALAFAEAQRAEQARVAAARAENERLAAVQAPAETEDILPAGDGREETFTNCTACHSTAIIRRSGLTRERWDALIDWMVEKQNMAPLQPETRVLIVDYLAGAFPGRSTSPRARNPFLTD</sequence>
<protein>
    <recommendedName>
        <fullName evidence="3">Cytochrome c domain-containing protein</fullName>
    </recommendedName>
</protein>
<proteinExistence type="predicted"/>
<dbReference type="Gene3D" id="1.10.760.10">
    <property type="entry name" value="Cytochrome c-like domain"/>
    <property type="match status" value="1"/>
</dbReference>
<gene>
    <name evidence="1" type="ORF">ACFOD4_10735</name>
</gene>
<dbReference type="EMBL" id="JBHRTN010000009">
    <property type="protein sequence ID" value="MFC3125539.1"/>
    <property type="molecule type" value="Genomic_DNA"/>
</dbReference>
<evidence type="ECO:0000313" key="1">
    <source>
        <dbReference type="EMBL" id="MFC3125539.1"/>
    </source>
</evidence>
<evidence type="ECO:0000313" key="2">
    <source>
        <dbReference type="Proteomes" id="UP001595593"/>
    </source>
</evidence>
<dbReference type="RefSeq" id="WP_379596299.1">
    <property type="nucleotide sequence ID" value="NZ_JBHRTN010000009.1"/>
</dbReference>
<name>A0ABV7FYQ2_9PROT</name>
<comment type="caution">
    <text evidence="1">The sequence shown here is derived from an EMBL/GenBank/DDBJ whole genome shotgun (WGS) entry which is preliminary data.</text>
</comment>